<dbReference type="Proteomes" id="UP000485058">
    <property type="component" value="Unassembled WGS sequence"/>
</dbReference>
<evidence type="ECO:0000313" key="7">
    <source>
        <dbReference type="Proteomes" id="UP000485058"/>
    </source>
</evidence>
<comment type="subcellular location">
    <subcellularLocation>
        <location evidence="1">Plastid</location>
    </subcellularLocation>
</comment>
<comment type="similarity">
    <text evidence="2">Belongs to the ycf33 family.</text>
</comment>
<protein>
    <recommendedName>
        <fullName evidence="3">Uncharacterized protein ycf33</fullName>
    </recommendedName>
</protein>
<keyword evidence="5" id="KW-0472">Membrane</keyword>
<dbReference type="PANTHER" id="PTHR36049:SF3">
    <property type="match status" value="1"/>
</dbReference>
<comment type="caution">
    <text evidence="6">The sequence shown here is derived from an EMBL/GenBank/DDBJ whole genome shotgun (WGS) entry which is preliminary data.</text>
</comment>
<gene>
    <name evidence="6" type="ORF">HaLaN_01555</name>
</gene>
<keyword evidence="7" id="KW-1185">Reference proteome</keyword>
<dbReference type="PANTHER" id="PTHR36049">
    <property type="entry name" value="TRANSMEMBRANE PROTEIN"/>
    <property type="match status" value="1"/>
</dbReference>
<feature type="transmembrane region" description="Helical" evidence="5">
    <location>
        <begin position="45"/>
        <end position="64"/>
    </location>
</feature>
<organism evidence="6 7">
    <name type="scientific">Haematococcus lacustris</name>
    <name type="common">Green alga</name>
    <name type="synonym">Haematococcus pluvialis</name>
    <dbReference type="NCBI Taxonomy" id="44745"/>
    <lineage>
        <taxon>Eukaryota</taxon>
        <taxon>Viridiplantae</taxon>
        <taxon>Chlorophyta</taxon>
        <taxon>core chlorophytes</taxon>
        <taxon>Chlorophyceae</taxon>
        <taxon>CS clade</taxon>
        <taxon>Chlamydomonadales</taxon>
        <taxon>Haematococcaceae</taxon>
        <taxon>Haematococcus</taxon>
    </lineage>
</organism>
<dbReference type="Pfam" id="PF05421">
    <property type="entry name" value="DUF751"/>
    <property type="match status" value="1"/>
</dbReference>
<name>A0A699Y9G7_HAELA</name>
<feature type="transmembrane region" description="Helical" evidence="5">
    <location>
        <begin position="17"/>
        <end position="33"/>
    </location>
</feature>
<keyword evidence="5" id="KW-0812">Transmembrane</keyword>
<evidence type="ECO:0000256" key="1">
    <source>
        <dbReference type="ARBA" id="ARBA00004474"/>
    </source>
</evidence>
<proteinExistence type="inferred from homology"/>
<dbReference type="InterPro" id="IPR008470">
    <property type="entry name" value="Uncharacterised_Ycf33"/>
</dbReference>
<evidence type="ECO:0000256" key="3">
    <source>
        <dbReference type="ARBA" id="ARBA00021584"/>
    </source>
</evidence>
<keyword evidence="4" id="KW-0934">Plastid</keyword>
<dbReference type="GO" id="GO:0009536">
    <property type="term" value="C:plastid"/>
    <property type="evidence" value="ECO:0007669"/>
    <property type="project" value="UniProtKB-SubCell"/>
</dbReference>
<evidence type="ECO:0000256" key="2">
    <source>
        <dbReference type="ARBA" id="ARBA00010985"/>
    </source>
</evidence>
<accession>A0A699Y9G7</accession>
<reference evidence="6 7" key="1">
    <citation type="submission" date="2020-02" db="EMBL/GenBank/DDBJ databases">
        <title>Draft genome sequence of Haematococcus lacustris strain NIES-144.</title>
        <authorList>
            <person name="Morimoto D."/>
            <person name="Nakagawa S."/>
            <person name="Yoshida T."/>
            <person name="Sawayama S."/>
        </authorList>
    </citation>
    <scope>NUCLEOTIDE SEQUENCE [LARGE SCALE GENOMIC DNA]</scope>
    <source>
        <strain evidence="6 7">NIES-144</strain>
    </source>
</reference>
<keyword evidence="5" id="KW-1133">Transmembrane helix</keyword>
<sequence length="83" mass="9089">MYSLAEGQEFWGNVARYGRYFVTVMLGTGYVMLRPLTSALKNPVSAILAVGGLVGTVLFVKITLELMLGTSSLETFDYVQGQF</sequence>
<evidence type="ECO:0000256" key="4">
    <source>
        <dbReference type="ARBA" id="ARBA00022640"/>
    </source>
</evidence>
<dbReference type="AlphaFoldDB" id="A0A699Y9G7"/>
<evidence type="ECO:0000313" key="6">
    <source>
        <dbReference type="EMBL" id="GFH06847.1"/>
    </source>
</evidence>
<evidence type="ECO:0000256" key="5">
    <source>
        <dbReference type="SAM" id="Phobius"/>
    </source>
</evidence>
<dbReference type="EMBL" id="BLLF01000059">
    <property type="protein sequence ID" value="GFH06847.1"/>
    <property type="molecule type" value="Genomic_DNA"/>
</dbReference>